<keyword evidence="2" id="KW-1003">Cell membrane</keyword>
<evidence type="ECO:0000256" key="5">
    <source>
        <dbReference type="ARBA" id="ARBA00023136"/>
    </source>
</evidence>
<feature type="transmembrane region" description="Helical" evidence="6">
    <location>
        <begin position="103"/>
        <end position="125"/>
    </location>
</feature>
<dbReference type="EMBL" id="VVYV01000106">
    <property type="protein sequence ID" value="KAA5411668.1"/>
    <property type="molecule type" value="Genomic_DNA"/>
</dbReference>
<feature type="transmembrane region" description="Helical" evidence="6">
    <location>
        <begin position="186"/>
        <end position="209"/>
    </location>
</feature>
<evidence type="ECO:0000256" key="2">
    <source>
        <dbReference type="ARBA" id="ARBA00022475"/>
    </source>
</evidence>
<evidence type="ECO:0000313" key="8">
    <source>
        <dbReference type="Proteomes" id="UP000448877"/>
    </source>
</evidence>
<dbReference type="Proteomes" id="UP000448877">
    <property type="component" value="Unassembled WGS sequence"/>
</dbReference>
<keyword evidence="3 6" id="KW-0812">Transmembrane</keyword>
<comment type="caution">
    <text evidence="7">The sequence shown here is derived from an EMBL/GenBank/DDBJ whole genome shotgun (WGS) entry which is preliminary data.</text>
</comment>
<feature type="transmembrane region" description="Helical" evidence="6">
    <location>
        <begin position="21"/>
        <end position="47"/>
    </location>
</feature>
<organism evidence="7 8">
    <name type="scientific">Bacteroides cellulosilyticus</name>
    <dbReference type="NCBI Taxonomy" id="246787"/>
    <lineage>
        <taxon>Bacteria</taxon>
        <taxon>Pseudomonadati</taxon>
        <taxon>Bacteroidota</taxon>
        <taxon>Bacteroidia</taxon>
        <taxon>Bacteroidales</taxon>
        <taxon>Bacteroidaceae</taxon>
        <taxon>Bacteroides</taxon>
    </lineage>
</organism>
<evidence type="ECO:0000256" key="6">
    <source>
        <dbReference type="SAM" id="Phobius"/>
    </source>
</evidence>
<reference evidence="7 8" key="1">
    <citation type="journal article" date="2019" name="Nat. Med.">
        <title>A library of human gut bacterial isolates paired with longitudinal multiomics data enables mechanistic microbiome research.</title>
        <authorList>
            <person name="Poyet M."/>
            <person name="Groussin M."/>
            <person name="Gibbons S.M."/>
            <person name="Avila-Pacheco J."/>
            <person name="Jiang X."/>
            <person name="Kearney S.M."/>
            <person name="Perrotta A.R."/>
            <person name="Berdy B."/>
            <person name="Zhao S."/>
            <person name="Lieberman T.D."/>
            <person name="Swanson P.K."/>
            <person name="Smith M."/>
            <person name="Roesemann S."/>
            <person name="Alexander J.E."/>
            <person name="Rich S.A."/>
            <person name="Livny J."/>
            <person name="Vlamakis H."/>
            <person name="Clish C."/>
            <person name="Bullock K."/>
            <person name="Deik A."/>
            <person name="Scott J."/>
            <person name="Pierce K.A."/>
            <person name="Xavier R.J."/>
            <person name="Alm E.J."/>
        </authorList>
    </citation>
    <scope>NUCLEOTIDE SEQUENCE [LARGE SCALE GENOMIC DNA]</scope>
    <source>
        <strain evidence="7 8">BIOML-A6</strain>
    </source>
</reference>
<feature type="transmembrane region" description="Helical" evidence="6">
    <location>
        <begin position="334"/>
        <end position="354"/>
    </location>
</feature>
<keyword evidence="5 6" id="KW-0472">Membrane</keyword>
<dbReference type="AlphaFoldDB" id="A0A108T1Q1"/>
<accession>A0A108T1Q1</accession>
<feature type="transmembrane region" description="Helical" evidence="6">
    <location>
        <begin position="131"/>
        <end position="151"/>
    </location>
</feature>
<gene>
    <name evidence="7" type="ORF">F2Y81_28525</name>
</gene>
<evidence type="ECO:0000256" key="3">
    <source>
        <dbReference type="ARBA" id="ARBA00022692"/>
    </source>
</evidence>
<dbReference type="Pfam" id="PF01943">
    <property type="entry name" value="Polysacc_synt"/>
    <property type="match status" value="1"/>
</dbReference>
<feature type="transmembrane region" description="Helical" evidence="6">
    <location>
        <begin position="298"/>
        <end position="322"/>
    </location>
</feature>
<keyword evidence="4 6" id="KW-1133">Transmembrane helix</keyword>
<evidence type="ECO:0000256" key="1">
    <source>
        <dbReference type="ARBA" id="ARBA00004651"/>
    </source>
</evidence>
<feature type="transmembrane region" description="Helical" evidence="6">
    <location>
        <begin position="366"/>
        <end position="386"/>
    </location>
</feature>
<dbReference type="InterPro" id="IPR050833">
    <property type="entry name" value="Poly_Biosynth_Transport"/>
</dbReference>
<name>A0A108T1Q1_9BACE</name>
<feature type="transmembrane region" description="Helical" evidence="6">
    <location>
        <begin position="59"/>
        <end position="82"/>
    </location>
</feature>
<dbReference type="RefSeq" id="WP_060408605.1">
    <property type="nucleotide sequence ID" value="NZ_CABMLT010000042.1"/>
</dbReference>
<dbReference type="CDD" id="cd13128">
    <property type="entry name" value="MATE_Wzx_like"/>
    <property type="match status" value="1"/>
</dbReference>
<feature type="transmembrane region" description="Helical" evidence="6">
    <location>
        <begin position="163"/>
        <end position="180"/>
    </location>
</feature>
<evidence type="ECO:0000256" key="4">
    <source>
        <dbReference type="ARBA" id="ARBA00022989"/>
    </source>
</evidence>
<dbReference type="PANTHER" id="PTHR30250">
    <property type="entry name" value="PST FAMILY PREDICTED COLANIC ACID TRANSPORTER"/>
    <property type="match status" value="1"/>
</dbReference>
<sequence>MNTNKIKNLARNATKSKDGRTVLSNFGYLTLLQFASYLFPIITVPYLSRVIGVEGYGKIAFASAVMVWVQTVADWGFLLTATRDVAKCRDNKAEVSRIFSETFFARCLLAIVSFIFLCLLILIVPDFKENAEILFVTFLMIPGYIMFPDWFFQAIERMRYTTITNLLVKTIFTVAVFIFIKEKGDYIIVPLLASLGTVAAGIIAMYLILKKWDYSLHRVSFHSVILAIKRSTDVFINNLFPNLYNSLSVVLLGIYDGSVANGIYSEGNKFVNIGQSVLGVVTRVFFPFLSRRIDKHRIYVVVYMGATFCIAVILFVSAPWLIDWLYTDEFADAIPVLRIMSISLVFVAMSTAYGTNYLIVQGHERILRKITMWCSLAGFAIAYPLIIHYSYIGVAVTVTFSRMCLGISSWLAVMKLKKNHLENK</sequence>
<comment type="subcellular location">
    <subcellularLocation>
        <location evidence="1">Cell membrane</location>
        <topology evidence="1">Multi-pass membrane protein</topology>
    </subcellularLocation>
</comment>
<feature type="transmembrane region" description="Helical" evidence="6">
    <location>
        <begin position="392"/>
        <end position="414"/>
    </location>
</feature>
<dbReference type="GO" id="GO:0005886">
    <property type="term" value="C:plasma membrane"/>
    <property type="evidence" value="ECO:0007669"/>
    <property type="project" value="UniProtKB-SubCell"/>
</dbReference>
<dbReference type="PANTHER" id="PTHR30250:SF11">
    <property type="entry name" value="O-ANTIGEN TRANSPORTER-RELATED"/>
    <property type="match status" value="1"/>
</dbReference>
<proteinExistence type="predicted"/>
<dbReference type="InterPro" id="IPR002797">
    <property type="entry name" value="Polysacc_synth"/>
</dbReference>
<protein>
    <submittedName>
        <fullName evidence="7">Flippase</fullName>
    </submittedName>
</protein>
<evidence type="ECO:0000313" key="7">
    <source>
        <dbReference type="EMBL" id="KAA5411668.1"/>
    </source>
</evidence>